<dbReference type="InterPro" id="IPR007669">
    <property type="entry name" value="Chst-1-like"/>
</dbReference>
<keyword evidence="1" id="KW-1133">Transmembrane helix</keyword>
<dbReference type="PANTHER" id="PTHR22900">
    <property type="entry name" value="PROTEIN CBG14245-RELATED"/>
    <property type="match status" value="1"/>
</dbReference>
<dbReference type="GO" id="GO:0047756">
    <property type="term" value="F:chondroitin 4-sulfotransferase activity"/>
    <property type="evidence" value="ECO:0007669"/>
    <property type="project" value="InterPro"/>
</dbReference>
<reference evidence="2" key="1">
    <citation type="submission" date="2014-07" db="EMBL/GenBank/DDBJ databases">
        <authorList>
            <person name="Martin A.A"/>
            <person name="De Silva N."/>
        </authorList>
    </citation>
    <scope>NUCLEOTIDE SEQUENCE</scope>
</reference>
<evidence type="ECO:0000256" key="1">
    <source>
        <dbReference type="SAM" id="Phobius"/>
    </source>
</evidence>
<proteinExistence type="predicted"/>
<organism evidence="2 3">
    <name type="scientific">Strongyloides venezuelensis</name>
    <name type="common">Threadworm</name>
    <dbReference type="NCBI Taxonomy" id="75913"/>
    <lineage>
        <taxon>Eukaryota</taxon>
        <taxon>Metazoa</taxon>
        <taxon>Ecdysozoa</taxon>
        <taxon>Nematoda</taxon>
        <taxon>Chromadorea</taxon>
        <taxon>Rhabditida</taxon>
        <taxon>Tylenchina</taxon>
        <taxon>Panagrolaimomorpha</taxon>
        <taxon>Strongyloidoidea</taxon>
        <taxon>Strongyloididae</taxon>
        <taxon>Strongyloides</taxon>
    </lineage>
</organism>
<keyword evidence="1" id="KW-0812">Transmembrane</keyword>
<dbReference type="GO" id="GO:0050650">
    <property type="term" value="P:chondroitin sulfate proteoglycan biosynthetic process"/>
    <property type="evidence" value="ECO:0007669"/>
    <property type="project" value="InterPro"/>
</dbReference>
<dbReference type="Proteomes" id="UP000035680">
    <property type="component" value="Unassembled WGS sequence"/>
</dbReference>
<sequence>MEHIQNKIHVAIFVSVFIIFIYLLTVSQNNKLSINKFEESSLVPIYFNGILNTRYKIWKDNKIIICSEDILLPELFEIAFGSGKNAGAQDKFIKETLLSLHNKKNYLNETWKLYSIIENPLDRFAETFINNCLNKSNKIEDNVCYGCMNNPTCVVNYLYKNLKKLISLQDHFYNPNEADRMFMPYYWRCNMQRDFNLFQMLNYTNPTLFNVQFQKLFQKNNVNHKNVASVMRRIKEIYDKDVNESIFNEKKTHIIKSLVDNHNVLLQFMSIYSADYQYFNMLFPKFK</sequence>
<dbReference type="PANTHER" id="PTHR22900:SF5">
    <property type="entry name" value="PROTEIN CBG14245"/>
    <property type="match status" value="1"/>
</dbReference>
<evidence type="ECO:0000313" key="3">
    <source>
        <dbReference type="WBParaSite" id="SVE_1643500.1"/>
    </source>
</evidence>
<dbReference type="AlphaFoldDB" id="A0A0K0FVR8"/>
<accession>A0A0K0FVR8</accession>
<protein>
    <submittedName>
        <fullName evidence="3">Uncharacterized protein</fullName>
    </submittedName>
</protein>
<dbReference type="GO" id="GO:1902884">
    <property type="term" value="P:positive regulation of response to oxidative stress"/>
    <property type="evidence" value="ECO:0007669"/>
    <property type="project" value="InterPro"/>
</dbReference>
<name>A0A0K0FVR8_STRVS</name>
<keyword evidence="2" id="KW-1185">Reference proteome</keyword>
<evidence type="ECO:0000313" key="2">
    <source>
        <dbReference type="Proteomes" id="UP000035680"/>
    </source>
</evidence>
<reference evidence="3" key="2">
    <citation type="submission" date="2015-08" db="UniProtKB">
        <authorList>
            <consortium name="WormBaseParasite"/>
        </authorList>
    </citation>
    <scope>IDENTIFICATION</scope>
</reference>
<feature type="transmembrane region" description="Helical" evidence="1">
    <location>
        <begin position="6"/>
        <end position="26"/>
    </location>
</feature>
<dbReference type="WBParaSite" id="SVE_1643500.1">
    <property type="protein sequence ID" value="SVE_1643500.1"/>
    <property type="gene ID" value="SVE_1643500"/>
</dbReference>
<keyword evidence="1" id="KW-0472">Membrane</keyword>